<evidence type="ECO:0000313" key="5">
    <source>
        <dbReference type="Proteomes" id="UP000231267"/>
    </source>
</evidence>
<dbReference type="InterPro" id="IPR052405">
    <property type="entry name" value="Mito_Transl_Release_Factor"/>
</dbReference>
<dbReference type="GO" id="GO:0003747">
    <property type="term" value="F:translation release factor activity"/>
    <property type="evidence" value="ECO:0007669"/>
    <property type="project" value="InterPro"/>
</dbReference>
<dbReference type="EMBL" id="PFGP01000030">
    <property type="protein sequence ID" value="PIW66761.1"/>
    <property type="molecule type" value="Genomic_DNA"/>
</dbReference>
<dbReference type="InterPro" id="IPR045853">
    <property type="entry name" value="Pep_chain_release_fac_I_sf"/>
</dbReference>
<dbReference type="InterPro" id="IPR000352">
    <property type="entry name" value="Pep_chain_release_fac_I"/>
</dbReference>
<dbReference type="Pfam" id="PF00472">
    <property type="entry name" value="RF-1"/>
    <property type="match status" value="1"/>
</dbReference>
<reference evidence="4 5" key="1">
    <citation type="submission" date="2017-09" db="EMBL/GenBank/DDBJ databases">
        <title>Depth-based differentiation of microbial function through sediment-hosted aquifers and enrichment of novel symbionts in the deep terrestrial subsurface.</title>
        <authorList>
            <person name="Probst A.J."/>
            <person name="Ladd B."/>
            <person name="Jarett J.K."/>
            <person name="Geller-Mcgrath D.E."/>
            <person name="Sieber C.M."/>
            <person name="Emerson J.B."/>
            <person name="Anantharaman K."/>
            <person name="Thomas B.C."/>
            <person name="Malmstrom R."/>
            <person name="Stieglmeier M."/>
            <person name="Klingl A."/>
            <person name="Woyke T."/>
            <person name="Ryan C.M."/>
            <person name="Banfield J.F."/>
        </authorList>
    </citation>
    <scope>NUCLEOTIDE SEQUENCE [LARGE SCALE GENOMIC DNA]</scope>
    <source>
        <strain evidence="4">CG12_big_fil_rev_8_21_14_0_65_43_15</strain>
    </source>
</reference>
<comment type="similarity">
    <text evidence="1">Belongs to the prokaryotic/mitochondrial release factor family.</text>
</comment>
<organism evidence="4 5">
    <name type="scientific">Candidatus Taenaricola geysiri</name>
    <dbReference type="NCBI Taxonomy" id="1974752"/>
    <lineage>
        <taxon>Bacteria</taxon>
        <taxon>Pseudomonadati</taxon>
        <taxon>Candidatus Omnitrophota</taxon>
        <taxon>Candidatus Taenaricola</taxon>
    </lineage>
</organism>
<dbReference type="PANTHER" id="PTHR46203:SF1">
    <property type="entry name" value="MITOCHONDRIAL TRANSLATION RELEASE FACTOR IN RESCUE"/>
    <property type="match status" value="1"/>
</dbReference>
<sequence length="121" mass="14179">MKISLRESDIKETFIRSGGKGGQNINKVSTCVYLKHIPTGIEVKCQKERSQASNRRLARRLLLGKIEHMILGKTSEHVKRIEKIRRQKRKRSKRAKLKMLEAKRLHSAKKTFRLKVNKNLY</sequence>
<protein>
    <submittedName>
        <fullName evidence="4">Peptide chain release factor-like protein</fullName>
    </submittedName>
</protein>
<comment type="caution">
    <text evidence="4">The sequence shown here is derived from an EMBL/GenBank/DDBJ whole genome shotgun (WGS) entry which is preliminary data.</text>
</comment>
<evidence type="ECO:0000259" key="3">
    <source>
        <dbReference type="Pfam" id="PF00472"/>
    </source>
</evidence>
<feature type="domain" description="Prokaryotic-type class I peptide chain release factors" evidence="3">
    <location>
        <begin position="2"/>
        <end position="105"/>
    </location>
</feature>
<dbReference type="AlphaFoldDB" id="A0A2J0LFY3"/>
<keyword evidence="2" id="KW-0809">Transit peptide</keyword>
<gene>
    <name evidence="4" type="ORF">COW11_01550</name>
</gene>
<proteinExistence type="inferred from homology"/>
<dbReference type="SUPFAM" id="SSF75620">
    <property type="entry name" value="Release factor"/>
    <property type="match status" value="1"/>
</dbReference>
<evidence type="ECO:0000256" key="1">
    <source>
        <dbReference type="ARBA" id="ARBA00010835"/>
    </source>
</evidence>
<name>A0A2J0LFY3_9BACT</name>
<dbReference type="Proteomes" id="UP000231267">
    <property type="component" value="Unassembled WGS sequence"/>
</dbReference>
<evidence type="ECO:0000256" key="2">
    <source>
        <dbReference type="ARBA" id="ARBA00022946"/>
    </source>
</evidence>
<dbReference type="Gene3D" id="3.30.160.20">
    <property type="match status" value="1"/>
</dbReference>
<evidence type="ECO:0000313" key="4">
    <source>
        <dbReference type="EMBL" id="PIW66761.1"/>
    </source>
</evidence>
<dbReference type="PANTHER" id="PTHR46203">
    <property type="entry name" value="PROBABLE PEPTIDE CHAIN RELEASE FACTOR C12ORF65"/>
    <property type="match status" value="1"/>
</dbReference>
<accession>A0A2J0LFY3</accession>